<gene>
    <name evidence="2" type="ORF">DCBHLPFO_00558</name>
</gene>
<dbReference type="NCBIfam" id="TIGR00762">
    <property type="entry name" value="DegV"/>
    <property type="match status" value="1"/>
</dbReference>
<organism evidence="2 3">
    <name type="scientific">Mycoplasmopsis arginini</name>
    <name type="common">Mycoplasma arginini</name>
    <dbReference type="NCBI Taxonomy" id="2094"/>
    <lineage>
        <taxon>Bacteria</taxon>
        <taxon>Bacillati</taxon>
        <taxon>Mycoplasmatota</taxon>
        <taxon>Mycoplasmoidales</taxon>
        <taxon>Metamycoplasmataceae</taxon>
        <taxon>Mycoplasmopsis</taxon>
    </lineage>
</organism>
<dbReference type="EMBL" id="JAPFAR010000016">
    <property type="protein sequence ID" value="MDI3349443.1"/>
    <property type="molecule type" value="Genomic_DNA"/>
</dbReference>
<dbReference type="InterPro" id="IPR043168">
    <property type="entry name" value="DegV_C"/>
</dbReference>
<dbReference type="Proteomes" id="UP001162175">
    <property type="component" value="Unassembled WGS sequence"/>
</dbReference>
<dbReference type="RefSeq" id="WP_060823505.1">
    <property type="nucleotide sequence ID" value="NZ_AP014657.1"/>
</dbReference>
<proteinExistence type="predicted"/>
<sequence>MKIKIIVDSSSGLTEKQANDLGWGFIPLQCDIEGKTYQIGKDIFIEDFAKMWRENKKINATTSASSPAVNEIEINKYINDYDLILIYSISQFLSSQKSFLKTQFQDNKKVFIVDSKRISYLILKDLFVFEEKIKAGISFEEAIKHFEINNEKLILIPQFNDALVKGGRLSKAAAAVAKLLKIVPLIAFDNGVLEKESIGRIFTKSLEKAVADMWNNNKDNFENKILVVAHADSDLLDSLISSFKQITENKIPVYAFKLPVDVSIHTGIGAVAVSILSCDENTKQKILAFSKEY</sequence>
<accession>A0AA43QYM8</accession>
<comment type="caution">
    <text evidence="2">The sequence shown here is derived from an EMBL/GenBank/DDBJ whole genome shotgun (WGS) entry which is preliminary data.</text>
</comment>
<dbReference type="KEGG" id="marg:MARG145_0803"/>
<dbReference type="InterPro" id="IPR050270">
    <property type="entry name" value="DegV_domain_contain"/>
</dbReference>
<evidence type="ECO:0000256" key="1">
    <source>
        <dbReference type="ARBA" id="ARBA00023121"/>
    </source>
</evidence>
<dbReference type="Gene3D" id="3.30.1180.10">
    <property type="match status" value="1"/>
</dbReference>
<protein>
    <submittedName>
        <fullName evidence="2">DegV family protein</fullName>
    </submittedName>
</protein>
<dbReference type="PANTHER" id="PTHR33434:SF2">
    <property type="entry name" value="FATTY ACID-BINDING PROTEIN TM_1468"/>
    <property type="match status" value="1"/>
</dbReference>
<dbReference type="Gene3D" id="3.40.50.10170">
    <property type="match status" value="1"/>
</dbReference>
<name>A0AA43QYM8_MYCAR</name>
<reference evidence="2" key="1">
    <citation type="submission" date="2022-11" db="EMBL/GenBank/DDBJ databases">
        <title>Draft genome of Mycoplasma arginini isolated from fly.</title>
        <authorList>
            <person name="Severgnini M."/>
            <person name="Gioia G."/>
            <person name="Cremonesi P."/>
            <person name="Moroni P."/>
            <person name="Addis M.F."/>
            <person name="Castiglioni B."/>
        </authorList>
    </citation>
    <scope>NUCLEOTIDE SEQUENCE</scope>
    <source>
        <strain evidence="2">QMP CG1-1632</strain>
    </source>
</reference>
<dbReference type="SUPFAM" id="SSF82549">
    <property type="entry name" value="DAK1/DegV-like"/>
    <property type="match status" value="1"/>
</dbReference>
<evidence type="ECO:0000313" key="2">
    <source>
        <dbReference type="EMBL" id="MDI3349443.1"/>
    </source>
</evidence>
<dbReference type="GeneID" id="80703749"/>
<dbReference type="Pfam" id="PF02645">
    <property type="entry name" value="DegV"/>
    <property type="match status" value="1"/>
</dbReference>
<dbReference type="GO" id="GO:0008289">
    <property type="term" value="F:lipid binding"/>
    <property type="evidence" value="ECO:0007669"/>
    <property type="project" value="UniProtKB-KW"/>
</dbReference>
<dbReference type="PANTHER" id="PTHR33434">
    <property type="entry name" value="DEGV DOMAIN-CONTAINING PROTEIN DR_1986-RELATED"/>
    <property type="match status" value="1"/>
</dbReference>
<evidence type="ECO:0000313" key="3">
    <source>
        <dbReference type="Proteomes" id="UP001162175"/>
    </source>
</evidence>
<dbReference type="AlphaFoldDB" id="A0AA43QYM8"/>
<dbReference type="PROSITE" id="PS51482">
    <property type="entry name" value="DEGV"/>
    <property type="match status" value="1"/>
</dbReference>
<keyword evidence="1" id="KW-0446">Lipid-binding</keyword>
<dbReference type="InterPro" id="IPR003797">
    <property type="entry name" value="DegV"/>
</dbReference>